<dbReference type="HOGENOM" id="CLU_074078_3_1_11"/>
<proteinExistence type="predicted"/>
<dbReference type="eggNOG" id="COG1846">
    <property type="taxonomic scope" value="Bacteria"/>
</dbReference>
<evidence type="ECO:0000313" key="4">
    <source>
        <dbReference type="Proteomes" id="UP000215043"/>
    </source>
</evidence>
<dbReference type="RefSeq" id="WP_043573320.1">
    <property type="nucleotide sequence ID" value="NZ_CP022752.1"/>
</dbReference>
<reference evidence="2 3" key="1">
    <citation type="journal article" date="2014" name="PLoS ONE">
        <title>Identification and Characterization of a New Erythromycin Biosynthetic Gene Cluster in Actinopolyspora erythraea YIM90600, a Novel Erythronolide-Producing Halophilic Actinomycete Isolated from Salt Field.</title>
        <authorList>
            <person name="Chen D."/>
            <person name="Feng J."/>
            <person name="Huang L."/>
            <person name="Zhang Q."/>
            <person name="Wu J."/>
            <person name="Zhu X."/>
            <person name="Duan Y."/>
            <person name="Xu Z."/>
        </authorList>
    </citation>
    <scope>NUCLEOTIDE SEQUENCE [LARGE SCALE GENOMIC DNA]</scope>
    <source>
        <strain evidence="2 3">YIM90600</strain>
    </source>
</reference>
<organism evidence="1 4">
    <name type="scientific">Actinopolyspora erythraea</name>
    <dbReference type="NCBI Taxonomy" id="414996"/>
    <lineage>
        <taxon>Bacteria</taxon>
        <taxon>Bacillati</taxon>
        <taxon>Actinomycetota</taxon>
        <taxon>Actinomycetes</taxon>
        <taxon>Actinopolysporales</taxon>
        <taxon>Actinopolysporaceae</taxon>
        <taxon>Actinopolyspora</taxon>
    </lineage>
</organism>
<name>A0A099D5W9_9ACTN</name>
<evidence type="ECO:0000313" key="1">
    <source>
        <dbReference type="EMBL" id="ASU78819.1"/>
    </source>
</evidence>
<dbReference type="EMBL" id="CP022752">
    <property type="protein sequence ID" value="ASU78819.1"/>
    <property type="molecule type" value="Genomic_DNA"/>
</dbReference>
<evidence type="ECO:0000313" key="2">
    <source>
        <dbReference type="EMBL" id="KGI81336.1"/>
    </source>
</evidence>
<dbReference type="EMBL" id="JPMV01000019">
    <property type="protein sequence ID" value="KGI81336.1"/>
    <property type="molecule type" value="Genomic_DNA"/>
</dbReference>
<dbReference type="PANTHER" id="PTHR36221:SF1">
    <property type="entry name" value="DUF742 DOMAIN-CONTAINING PROTEIN"/>
    <property type="match status" value="1"/>
</dbReference>
<sequence>MSPPRRRDREALVRPYLITGGRAHPTRNTLDLTTLIQATRHADPSLLSPEQRRTLRLCSGGSLSIAEIAAHLELPASVTRVIVADLVDQGHLATLSTEWQEHGPDRELLQEVLDGLRALR</sequence>
<evidence type="ECO:0000313" key="3">
    <source>
        <dbReference type="Proteomes" id="UP000029737"/>
    </source>
</evidence>
<dbReference type="Pfam" id="PF05331">
    <property type="entry name" value="DUF742"/>
    <property type="match status" value="1"/>
</dbReference>
<dbReference type="OrthoDB" id="3534386at2"/>
<dbReference type="PANTHER" id="PTHR36221">
    <property type="entry name" value="DUF742 DOMAIN-CONTAINING PROTEIN"/>
    <property type="match status" value="1"/>
</dbReference>
<dbReference type="Proteomes" id="UP000029737">
    <property type="component" value="Unassembled WGS sequence"/>
</dbReference>
<dbReference type="InterPro" id="IPR007995">
    <property type="entry name" value="DUF742"/>
</dbReference>
<dbReference type="KEGG" id="aey:CDG81_11625"/>
<keyword evidence="3" id="KW-1185">Reference proteome</keyword>
<dbReference type="Proteomes" id="UP000215043">
    <property type="component" value="Chromosome"/>
</dbReference>
<accession>A0A099D5W9</accession>
<gene>
    <name evidence="1" type="ORF">CDG81_11625</name>
    <name evidence="2" type="ORF">IL38_11705</name>
</gene>
<protein>
    <submittedName>
        <fullName evidence="1">DUF742 domain-containing protein</fullName>
    </submittedName>
</protein>
<dbReference type="AlphaFoldDB" id="A0A099D5W9"/>
<reference evidence="1 4" key="2">
    <citation type="submission" date="2017-08" db="EMBL/GenBank/DDBJ databases">
        <title>The complete genome sequence of moderately halophilic actinomycete Actinopolyspora erythraea YIM 90600, the producer of novel erythromycin, novel actinopolysporins A-C and tubercidin.</title>
        <authorList>
            <person name="Yin M."/>
            <person name="Tang S."/>
        </authorList>
    </citation>
    <scope>NUCLEOTIDE SEQUENCE [LARGE SCALE GENOMIC DNA]</scope>
    <source>
        <strain evidence="1 4">YIM 90600</strain>
    </source>
</reference>